<evidence type="ECO:0000256" key="5">
    <source>
        <dbReference type="ARBA" id="ARBA00022840"/>
    </source>
</evidence>
<dbReference type="InterPro" id="IPR005467">
    <property type="entry name" value="His_kinase_dom"/>
</dbReference>
<dbReference type="InterPro" id="IPR016381">
    <property type="entry name" value="Sig_transdc_His_kinase_DegS"/>
</dbReference>
<evidence type="ECO:0000256" key="1">
    <source>
        <dbReference type="ARBA" id="ARBA00000085"/>
    </source>
</evidence>
<dbReference type="EC" id="2.7.13.3" evidence="7"/>
<dbReference type="GO" id="GO:0016020">
    <property type="term" value="C:membrane"/>
    <property type="evidence" value="ECO:0007669"/>
    <property type="project" value="InterPro"/>
</dbReference>
<keyword evidence="3 7" id="KW-0547">Nucleotide-binding</keyword>
<feature type="coiled-coil region" evidence="8">
    <location>
        <begin position="111"/>
        <end position="138"/>
    </location>
</feature>
<proteinExistence type="predicted"/>
<dbReference type="InterPro" id="IPR003594">
    <property type="entry name" value="HATPase_dom"/>
</dbReference>
<dbReference type="AlphaFoldDB" id="A0A5J5HQY7"/>
<dbReference type="EMBL" id="VYKL01000025">
    <property type="protein sequence ID" value="KAA9022066.1"/>
    <property type="molecule type" value="Genomic_DNA"/>
</dbReference>
<evidence type="ECO:0000256" key="8">
    <source>
        <dbReference type="SAM" id="Coils"/>
    </source>
</evidence>
<dbReference type="Pfam" id="PF05384">
    <property type="entry name" value="DegS"/>
    <property type="match status" value="1"/>
</dbReference>
<keyword evidence="7" id="KW-0904">Protein phosphatase</keyword>
<keyword evidence="2 7" id="KW-0808">Transferase</keyword>
<accession>A0A5J5HQY7</accession>
<keyword evidence="5 7" id="KW-0067">ATP-binding</keyword>
<sequence>MNIKNFDTKALDQILGKMVETVGNSKMEIFEIGQRCQDDYQSLSEELREIKIAVRSTIEEGDKLDAMARLARKRLSEVSKHFNLYSETEVREVYEKAHRIQTDLTMNRQMEKQLRARRDDLERRLVGLSETIQRADHLVSQISVVMNYLSSDLKQIGEVLETAKQKQDFGLKIIEAQEEERKRLSREIHDGPAQMMANVMMRSDLIEKIYRERGVEEAISEVRNLKKMVRDALYEVRHIIYDLRPMALDDLGLVPTLKKYLQTIEEYFNSAHIRFICMGEARRLPAKYEVALFRLIQESVQNAMKHAEASEVTVKLEYQRDHLNVIVRDNGKGFDINQQKPSSFGLIGMKERVELLEGELSLDTKSGQGTMVIIHVPITAESAVKEYTI</sequence>
<keyword evidence="7" id="KW-0963">Cytoplasm</keyword>
<dbReference type="InterPro" id="IPR050482">
    <property type="entry name" value="Sensor_HK_TwoCompSys"/>
</dbReference>
<dbReference type="EC" id="3.1.3.-" evidence="7"/>
<dbReference type="Pfam" id="PF02518">
    <property type="entry name" value="HATPase_c"/>
    <property type="match status" value="1"/>
</dbReference>
<dbReference type="GO" id="GO:0005524">
    <property type="term" value="F:ATP binding"/>
    <property type="evidence" value="ECO:0007669"/>
    <property type="project" value="UniProtKB-UniRule"/>
</dbReference>
<evidence type="ECO:0000256" key="6">
    <source>
        <dbReference type="ARBA" id="ARBA00023012"/>
    </source>
</evidence>
<comment type="catalytic activity">
    <reaction evidence="1 7">
        <text>ATP + protein L-histidine = ADP + protein N-phospho-L-histidine.</text>
        <dbReference type="EC" id="2.7.13.3"/>
    </reaction>
</comment>
<evidence type="ECO:0000313" key="11">
    <source>
        <dbReference type="Proteomes" id="UP000326671"/>
    </source>
</evidence>
<dbReference type="CDD" id="cd16917">
    <property type="entry name" value="HATPase_UhpB-NarQ-NarX-like"/>
    <property type="match status" value="1"/>
</dbReference>
<keyword evidence="11" id="KW-1185">Reference proteome</keyword>
<keyword evidence="6 7" id="KW-0902">Two-component regulatory system</keyword>
<evidence type="ECO:0000256" key="4">
    <source>
        <dbReference type="ARBA" id="ARBA00022777"/>
    </source>
</evidence>
<dbReference type="InterPro" id="IPR011712">
    <property type="entry name" value="Sig_transdc_His_kin_sub3_dim/P"/>
</dbReference>
<dbReference type="Gene3D" id="3.30.565.10">
    <property type="entry name" value="Histidine kinase-like ATPase, C-terminal domain"/>
    <property type="match status" value="1"/>
</dbReference>
<keyword evidence="4 7" id="KW-0418">Kinase</keyword>
<dbReference type="SMART" id="SM00387">
    <property type="entry name" value="HATPase_c"/>
    <property type="match status" value="1"/>
</dbReference>
<name>A0A5J5HQY7_9BACI</name>
<feature type="domain" description="Histidine kinase" evidence="9">
    <location>
        <begin position="183"/>
        <end position="380"/>
    </location>
</feature>
<dbReference type="SUPFAM" id="SSF55874">
    <property type="entry name" value="ATPase domain of HSP90 chaperone/DNA topoisomerase II/histidine kinase"/>
    <property type="match status" value="1"/>
</dbReference>
<dbReference type="Proteomes" id="UP000326671">
    <property type="component" value="Unassembled WGS sequence"/>
</dbReference>
<organism evidence="10 11">
    <name type="scientific">Niallia endozanthoxylica</name>
    <dbReference type="NCBI Taxonomy" id="2036016"/>
    <lineage>
        <taxon>Bacteria</taxon>
        <taxon>Bacillati</taxon>
        <taxon>Bacillota</taxon>
        <taxon>Bacilli</taxon>
        <taxon>Bacillales</taxon>
        <taxon>Bacillaceae</taxon>
        <taxon>Niallia</taxon>
    </lineage>
</organism>
<dbReference type="GO" id="GO:0005737">
    <property type="term" value="C:cytoplasm"/>
    <property type="evidence" value="ECO:0007669"/>
    <property type="project" value="UniProtKB-SubCell"/>
</dbReference>
<dbReference type="GO" id="GO:0004721">
    <property type="term" value="F:phosphoprotein phosphatase activity"/>
    <property type="evidence" value="ECO:0007669"/>
    <property type="project" value="UniProtKB-UniRule"/>
</dbReference>
<comment type="subcellular location">
    <subcellularLocation>
        <location evidence="7">Cytoplasm</location>
    </subcellularLocation>
</comment>
<evidence type="ECO:0000259" key="9">
    <source>
        <dbReference type="PROSITE" id="PS50109"/>
    </source>
</evidence>
<dbReference type="OrthoDB" id="9781904at2"/>
<dbReference type="InterPro" id="IPR036890">
    <property type="entry name" value="HATPase_C_sf"/>
</dbReference>
<dbReference type="PROSITE" id="PS50109">
    <property type="entry name" value="HIS_KIN"/>
    <property type="match status" value="1"/>
</dbReference>
<keyword evidence="7" id="KW-0378">Hydrolase</keyword>
<dbReference type="PANTHER" id="PTHR24421:SF55">
    <property type="entry name" value="SENSOR HISTIDINE KINASE YDFH"/>
    <property type="match status" value="1"/>
</dbReference>
<keyword evidence="8" id="KW-0175">Coiled coil</keyword>
<evidence type="ECO:0000256" key="7">
    <source>
        <dbReference type="PIRNR" id="PIRNR003169"/>
    </source>
</evidence>
<evidence type="ECO:0000313" key="10">
    <source>
        <dbReference type="EMBL" id="KAA9022066.1"/>
    </source>
</evidence>
<dbReference type="GO" id="GO:0046983">
    <property type="term" value="F:protein dimerization activity"/>
    <property type="evidence" value="ECO:0007669"/>
    <property type="project" value="InterPro"/>
</dbReference>
<dbReference type="InterPro" id="IPR008595">
    <property type="entry name" value="DegS"/>
</dbReference>
<dbReference type="PANTHER" id="PTHR24421">
    <property type="entry name" value="NITRATE/NITRITE SENSOR PROTEIN NARX-RELATED"/>
    <property type="match status" value="1"/>
</dbReference>
<comment type="caution">
    <text evidence="10">The sequence shown here is derived from an EMBL/GenBank/DDBJ whole genome shotgun (WGS) entry which is preliminary data.</text>
</comment>
<dbReference type="GO" id="GO:0000155">
    <property type="term" value="F:phosphorelay sensor kinase activity"/>
    <property type="evidence" value="ECO:0007669"/>
    <property type="project" value="UniProtKB-UniRule"/>
</dbReference>
<dbReference type="RefSeq" id="WP_150441061.1">
    <property type="nucleotide sequence ID" value="NZ_VYKL01000025.1"/>
</dbReference>
<dbReference type="Gene3D" id="1.20.5.1930">
    <property type="match status" value="1"/>
</dbReference>
<protein>
    <recommendedName>
        <fullName evidence="7">Signal transduction histidine-protein kinase/phosphatase DegS</fullName>
        <ecNumber evidence="7">2.7.13.3</ecNumber>
        <ecNumber evidence="7">3.1.3.-</ecNumber>
    </recommendedName>
</protein>
<dbReference type="Pfam" id="PF07730">
    <property type="entry name" value="HisKA_3"/>
    <property type="match status" value="1"/>
</dbReference>
<gene>
    <name evidence="10" type="ORF">F4V44_16275</name>
</gene>
<evidence type="ECO:0000256" key="3">
    <source>
        <dbReference type="ARBA" id="ARBA00022741"/>
    </source>
</evidence>
<dbReference type="PIRSF" id="PIRSF003169">
    <property type="entry name" value="STHK_DegS"/>
    <property type="match status" value="1"/>
</dbReference>
<comment type="function">
    <text evidence="7">Member of the two-component regulatory system DegS/DegU, which plays an important role in the transition growth phase.</text>
</comment>
<evidence type="ECO:0000256" key="2">
    <source>
        <dbReference type="ARBA" id="ARBA00022679"/>
    </source>
</evidence>
<reference evidence="10 11" key="1">
    <citation type="submission" date="2019-09" db="EMBL/GenBank/DDBJ databases">
        <title>Whole genome sequences of isolates from the Mars Exploration Rovers.</title>
        <authorList>
            <person name="Seuylemezian A."/>
            <person name="Vaishampayan P."/>
        </authorList>
    </citation>
    <scope>NUCLEOTIDE SEQUENCE [LARGE SCALE GENOMIC DNA]</scope>
    <source>
        <strain evidence="10 11">MER_TA_151</strain>
    </source>
</reference>